<proteinExistence type="inferred from homology"/>
<dbReference type="Pfam" id="PF07195">
    <property type="entry name" value="FliD_C"/>
    <property type="match status" value="1"/>
</dbReference>
<comment type="subcellular location">
    <subcellularLocation>
        <location evidence="5">Secreted</location>
    </subcellularLocation>
    <subcellularLocation>
        <location evidence="5">Bacterial flagellum</location>
    </subcellularLocation>
</comment>
<evidence type="ECO:0000256" key="4">
    <source>
        <dbReference type="ARBA" id="ARBA00023143"/>
    </source>
</evidence>
<dbReference type="GO" id="GO:0071973">
    <property type="term" value="P:bacterial-type flagellum-dependent cell motility"/>
    <property type="evidence" value="ECO:0007669"/>
    <property type="project" value="TreeGrafter"/>
</dbReference>
<dbReference type="GO" id="GO:0005576">
    <property type="term" value="C:extracellular region"/>
    <property type="evidence" value="ECO:0007669"/>
    <property type="project" value="UniProtKB-SubCell"/>
</dbReference>
<gene>
    <name evidence="8" type="ORF">SAMN05421881_11074</name>
</gene>
<evidence type="ECO:0000256" key="3">
    <source>
        <dbReference type="ARBA" id="ARBA00023054"/>
    </source>
</evidence>
<keyword evidence="5" id="KW-0964">Secreted</keyword>
<dbReference type="STRING" id="44576.SAMN05421881_11074"/>
<comment type="subunit">
    <text evidence="2 5">Homopentamer.</text>
</comment>
<dbReference type="PANTHER" id="PTHR30288:SF0">
    <property type="entry name" value="FLAGELLAR HOOK-ASSOCIATED PROTEIN 2"/>
    <property type="match status" value="1"/>
</dbReference>
<evidence type="ECO:0000259" key="6">
    <source>
        <dbReference type="Pfam" id="PF02465"/>
    </source>
</evidence>
<dbReference type="GO" id="GO:0009421">
    <property type="term" value="C:bacterial-type flagellum filament cap"/>
    <property type="evidence" value="ECO:0007669"/>
    <property type="project" value="InterPro"/>
</dbReference>
<protein>
    <recommendedName>
        <fullName evidence="5">Flagellar hook-associated protein 2</fullName>
        <shortName evidence="5">HAP2</shortName>
    </recommendedName>
    <alternativeName>
        <fullName evidence="5">Flagellar cap protein</fullName>
    </alternativeName>
</protein>
<dbReference type="EMBL" id="FNOY01000107">
    <property type="protein sequence ID" value="SDZ03275.1"/>
    <property type="molecule type" value="Genomic_DNA"/>
</dbReference>
<dbReference type="GO" id="GO:0007155">
    <property type="term" value="P:cell adhesion"/>
    <property type="evidence" value="ECO:0007669"/>
    <property type="project" value="InterPro"/>
</dbReference>
<dbReference type="GO" id="GO:0009424">
    <property type="term" value="C:bacterial-type flagellum hook"/>
    <property type="evidence" value="ECO:0007669"/>
    <property type="project" value="UniProtKB-UniRule"/>
</dbReference>
<keyword evidence="8" id="KW-0282">Flagellum</keyword>
<evidence type="ECO:0000256" key="1">
    <source>
        <dbReference type="ARBA" id="ARBA00009764"/>
    </source>
</evidence>
<dbReference type="InterPro" id="IPR003481">
    <property type="entry name" value="FliD_N"/>
</dbReference>
<keyword evidence="4 5" id="KW-0975">Bacterial flagellum</keyword>
<dbReference type="AlphaFoldDB" id="A0A1H3PQT4"/>
<dbReference type="InterPro" id="IPR010809">
    <property type="entry name" value="FliD_C"/>
</dbReference>
<evidence type="ECO:0000313" key="9">
    <source>
        <dbReference type="Proteomes" id="UP000198640"/>
    </source>
</evidence>
<evidence type="ECO:0000259" key="7">
    <source>
        <dbReference type="Pfam" id="PF07195"/>
    </source>
</evidence>
<dbReference type="OrthoDB" id="9810816at2"/>
<organism evidence="8 9">
    <name type="scientific">Nitrosomonas halophila</name>
    <dbReference type="NCBI Taxonomy" id="44576"/>
    <lineage>
        <taxon>Bacteria</taxon>
        <taxon>Pseudomonadati</taxon>
        <taxon>Pseudomonadota</taxon>
        <taxon>Betaproteobacteria</taxon>
        <taxon>Nitrosomonadales</taxon>
        <taxon>Nitrosomonadaceae</taxon>
        <taxon>Nitrosomonas</taxon>
    </lineage>
</organism>
<keyword evidence="9" id="KW-1185">Reference proteome</keyword>
<dbReference type="PANTHER" id="PTHR30288">
    <property type="entry name" value="FLAGELLAR CAP/ASSEMBLY PROTEIN FLID"/>
    <property type="match status" value="1"/>
</dbReference>
<comment type="similarity">
    <text evidence="1 5">Belongs to the FliD family.</text>
</comment>
<evidence type="ECO:0000256" key="5">
    <source>
        <dbReference type="RuleBase" id="RU362066"/>
    </source>
</evidence>
<dbReference type="InterPro" id="IPR040026">
    <property type="entry name" value="FliD"/>
</dbReference>
<sequence>MLSSPGIGSGLDVHSIIGQLMRVEQRPLAALATREAKQQAQLSAYGSLKGALSSLQSSAQALAKSTTFTGFRASLADGSLASVSAAAGAAAGRHEIEVLTLAQSQKIASAPFETSATALGSGTLTLTFGSYEDDGTFSPNPAETVRTISIGAEQSSVAGVRDAINAADAGVTASLVHDGSGYRLVIAADETGLSHAMRITVSDDDGDDTDNAGLSQLAYDASTGGTAHLTETVAARNATLTIDGIAISKAANTISDALEGVTLTLRKADPGNPTSLTIARDSASAQAAVEAFIKGFNELHQTLRNLSNYDATNQQASVLTGDSTLRAVQTQMRRLLGSEFPAEHGGFSLLTQIGIGFQKDGSLALDSSRFSASLAEAPEAVTALLTEQFAPGLNRLIDGMLQSDGLINSRMDGIQASIKTLDSQREAIGRRLEDTERRLRAQFAALDTMLASMSQTSNFLQQQLANLPKIGDK</sequence>
<dbReference type="Proteomes" id="UP000198640">
    <property type="component" value="Unassembled WGS sequence"/>
</dbReference>
<dbReference type="Pfam" id="PF02465">
    <property type="entry name" value="FliD_N"/>
    <property type="match status" value="1"/>
</dbReference>
<feature type="domain" description="Flagellar hook-associated protein 2 C-terminal" evidence="7">
    <location>
        <begin position="235"/>
        <end position="454"/>
    </location>
</feature>
<name>A0A1H3PQT4_9PROT</name>
<accession>A0A1H3PQT4</accession>
<keyword evidence="3" id="KW-0175">Coiled coil</keyword>
<reference evidence="8 9" key="1">
    <citation type="submission" date="2016-10" db="EMBL/GenBank/DDBJ databases">
        <authorList>
            <person name="de Groot N.N."/>
        </authorList>
    </citation>
    <scope>NUCLEOTIDE SEQUENCE [LARGE SCALE GENOMIC DNA]</scope>
    <source>
        <strain evidence="8 9">Nm1</strain>
    </source>
</reference>
<feature type="domain" description="Flagellar hook-associated protein 2 N-terminal" evidence="6">
    <location>
        <begin position="9"/>
        <end position="105"/>
    </location>
</feature>
<evidence type="ECO:0000256" key="2">
    <source>
        <dbReference type="ARBA" id="ARBA00011255"/>
    </source>
</evidence>
<dbReference type="RefSeq" id="WP_090415860.1">
    <property type="nucleotide sequence ID" value="NZ_FNOY01000107.1"/>
</dbReference>
<keyword evidence="8" id="KW-0966">Cell projection</keyword>
<keyword evidence="8" id="KW-0969">Cilium</keyword>
<comment type="function">
    <text evidence="5">Required for morphogenesis and for the elongation of the flagellar filament by facilitating polymerization of the flagellin monomers at the tip of growing filament. Forms a capping structure, which prevents flagellin subunits (transported through the central channel of the flagellum) from leaking out without polymerization at the distal end.</text>
</comment>
<evidence type="ECO:0000313" key="8">
    <source>
        <dbReference type="EMBL" id="SDZ03275.1"/>
    </source>
</evidence>